<dbReference type="EMBL" id="CP129013">
    <property type="protein sequence ID" value="WLR42699.1"/>
    <property type="molecule type" value="Genomic_DNA"/>
</dbReference>
<sequence>MGKGDIYILVFIIIIWALFIATTVFDFKKQTGKRIITKRNIFTGIAGFVTIIEFILLSYINETLYKNVMNSSALYVFLIFQPLAVFRAFEKDSKILIYNRIKKNYQKVIIILLFFCIAPISYFSIKPEFTFQEAYEKVKELESERNIEIVKPGDSDRNIAPFGGTDNFVLAFYSFDFHPGTAFLVHPNTGKIIEMEFE</sequence>
<organism evidence="2 3">
    <name type="scientific">Bacillus carboniphilus</name>
    <dbReference type="NCBI Taxonomy" id="86663"/>
    <lineage>
        <taxon>Bacteria</taxon>
        <taxon>Bacillati</taxon>
        <taxon>Bacillota</taxon>
        <taxon>Bacilli</taxon>
        <taxon>Bacillales</taxon>
        <taxon>Bacillaceae</taxon>
        <taxon>Bacillus</taxon>
    </lineage>
</organism>
<gene>
    <name evidence="2" type="ORF">LC087_00130</name>
</gene>
<keyword evidence="3" id="KW-1185">Reference proteome</keyword>
<feature type="transmembrane region" description="Helical" evidence="1">
    <location>
        <begin position="109"/>
        <end position="125"/>
    </location>
</feature>
<keyword evidence="1" id="KW-0812">Transmembrane</keyword>
<evidence type="ECO:0000313" key="3">
    <source>
        <dbReference type="Proteomes" id="UP001197974"/>
    </source>
</evidence>
<evidence type="ECO:0000313" key="2">
    <source>
        <dbReference type="EMBL" id="WLR42699.1"/>
    </source>
</evidence>
<dbReference type="RefSeq" id="WP_226539487.1">
    <property type="nucleotide sequence ID" value="NZ_CP129013.1"/>
</dbReference>
<reference evidence="2 3" key="1">
    <citation type="submission" date="2023-06" db="EMBL/GenBank/DDBJ databases">
        <title>Five Gram-positive bacteria isolated from mangrove sediments in Shenzhen, Guangdong, China.</title>
        <authorList>
            <person name="Yu S."/>
            <person name="Zheng W."/>
            <person name="Huang Y."/>
        </authorList>
    </citation>
    <scope>NUCLEOTIDE SEQUENCE [LARGE SCALE GENOMIC DNA]</scope>
    <source>
        <strain evidence="2 3">SaN35-3</strain>
    </source>
</reference>
<feature type="transmembrane region" description="Helical" evidence="1">
    <location>
        <begin position="72"/>
        <end position="89"/>
    </location>
</feature>
<feature type="transmembrane region" description="Helical" evidence="1">
    <location>
        <begin position="6"/>
        <end position="27"/>
    </location>
</feature>
<proteinExistence type="predicted"/>
<keyword evidence="1" id="KW-0472">Membrane</keyword>
<evidence type="ECO:0000256" key="1">
    <source>
        <dbReference type="SAM" id="Phobius"/>
    </source>
</evidence>
<name>A0ABY9JTI1_9BACI</name>
<keyword evidence="1" id="KW-1133">Transmembrane helix</keyword>
<accession>A0ABY9JTI1</accession>
<feature type="transmembrane region" description="Helical" evidence="1">
    <location>
        <begin position="39"/>
        <end position="60"/>
    </location>
</feature>
<dbReference type="Proteomes" id="UP001197974">
    <property type="component" value="Chromosome"/>
</dbReference>
<protein>
    <submittedName>
        <fullName evidence="2">Uncharacterized protein</fullName>
    </submittedName>
</protein>